<dbReference type="FunFam" id="3.40.50.880:FF:000003">
    <property type="entry name" value="Anthranilate synthase component II"/>
    <property type="match status" value="1"/>
</dbReference>
<proteinExistence type="predicted"/>
<dbReference type="Pfam" id="PF00117">
    <property type="entry name" value="GATase"/>
    <property type="match status" value="1"/>
</dbReference>
<dbReference type="NCBIfam" id="TIGR00566">
    <property type="entry name" value="trpG_papA"/>
    <property type="match status" value="1"/>
</dbReference>
<protein>
    <submittedName>
        <fullName evidence="3">Anthranilate synthase component 2</fullName>
    </submittedName>
</protein>
<dbReference type="STRING" id="1073325.SAMN05444483_11741"/>
<dbReference type="InterPro" id="IPR050472">
    <property type="entry name" value="Anth_synth/Amidotransfase"/>
</dbReference>
<dbReference type="EMBL" id="FQVT01000017">
    <property type="protein sequence ID" value="SHG58472.1"/>
    <property type="molecule type" value="Genomic_DNA"/>
</dbReference>
<dbReference type="PRINTS" id="PR00097">
    <property type="entry name" value="ANTSNTHASEII"/>
</dbReference>
<organism evidence="3 4">
    <name type="scientific">Salegentibacter echinorum</name>
    <dbReference type="NCBI Taxonomy" id="1073325"/>
    <lineage>
        <taxon>Bacteria</taxon>
        <taxon>Pseudomonadati</taxon>
        <taxon>Bacteroidota</taxon>
        <taxon>Flavobacteriia</taxon>
        <taxon>Flavobacteriales</taxon>
        <taxon>Flavobacteriaceae</taxon>
        <taxon>Salegentibacter</taxon>
    </lineage>
</organism>
<dbReference type="GO" id="GO:0005829">
    <property type="term" value="C:cytosol"/>
    <property type="evidence" value="ECO:0007669"/>
    <property type="project" value="TreeGrafter"/>
</dbReference>
<name>A0A1M5L033_SALEC</name>
<dbReference type="GO" id="GO:0000162">
    <property type="term" value="P:L-tryptophan biosynthetic process"/>
    <property type="evidence" value="ECO:0007669"/>
    <property type="project" value="TreeGrafter"/>
</dbReference>
<accession>A0A1M5L033</accession>
<keyword evidence="4" id="KW-1185">Reference proteome</keyword>
<reference evidence="4" key="1">
    <citation type="submission" date="2016-11" db="EMBL/GenBank/DDBJ databases">
        <authorList>
            <person name="Varghese N."/>
            <person name="Submissions S."/>
        </authorList>
    </citation>
    <scope>NUCLEOTIDE SEQUENCE [LARGE SCALE GENOMIC DNA]</scope>
    <source>
        <strain evidence="4">DSM 24579</strain>
    </source>
</reference>
<dbReference type="PRINTS" id="PR00096">
    <property type="entry name" value="GATASE"/>
</dbReference>
<dbReference type="Proteomes" id="UP000183945">
    <property type="component" value="Unassembled WGS sequence"/>
</dbReference>
<dbReference type="RefSeq" id="WP_072881389.1">
    <property type="nucleotide sequence ID" value="NZ_FQVT01000017.1"/>
</dbReference>
<dbReference type="InterPro" id="IPR017926">
    <property type="entry name" value="GATASE"/>
</dbReference>
<dbReference type="InterPro" id="IPR029062">
    <property type="entry name" value="Class_I_gatase-like"/>
</dbReference>
<evidence type="ECO:0000259" key="2">
    <source>
        <dbReference type="Pfam" id="PF00117"/>
    </source>
</evidence>
<dbReference type="PANTHER" id="PTHR43418">
    <property type="entry name" value="MULTIFUNCTIONAL TRYPTOPHAN BIOSYNTHESIS PROTEIN-RELATED"/>
    <property type="match status" value="1"/>
</dbReference>
<evidence type="ECO:0000256" key="1">
    <source>
        <dbReference type="ARBA" id="ARBA00022962"/>
    </source>
</evidence>
<dbReference type="PANTHER" id="PTHR43418:SF4">
    <property type="entry name" value="MULTIFUNCTIONAL TRYPTOPHAN BIOSYNTHESIS PROTEIN"/>
    <property type="match status" value="1"/>
</dbReference>
<dbReference type="InterPro" id="IPR006221">
    <property type="entry name" value="TrpG/PapA_dom"/>
</dbReference>
<keyword evidence="1" id="KW-0315">Glutamine amidotransferase</keyword>
<dbReference type="CDD" id="cd01743">
    <property type="entry name" value="GATase1_Anthranilate_Synthase"/>
    <property type="match status" value="1"/>
</dbReference>
<evidence type="ECO:0000313" key="4">
    <source>
        <dbReference type="Proteomes" id="UP000183945"/>
    </source>
</evidence>
<dbReference type="PROSITE" id="PS51273">
    <property type="entry name" value="GATASE_TYPE_1"/>
    <property type="match status" value="1"/>
</dbReference>
<dbReference type="GO" id="GO:0004049">
    <property type="term" value="F:anthranilate synthase activity"/>
    <property type="evidence" value="ECO:0007669"/>
    <property type="project" value="TreeGrafter"/>
</dbReference>
<gene>
    <name evidence="3" type="ORF">SAMN05444483_11741</name>
</gene>
<dbReference type="OrthoDB" id="9786812at2"/>
<dbReference type="Gene3D" id="3.40.50.880">
    <property type="match status" value="1"/>
</dbReference>
<feature type="domain" description="Glutamine amidotransferase" evidence="2">
    <location>
        <begin position="20"/>
        <end position="201"/>
    </location>
</feature>
<dbReference type="AlphaFoldDB" id="A0A1M5L033"/>
<sequence length="216" mass="24503">MDNNNDNKNAPRERQGGSILVIDNYDSFVYNLVHYLEEMDCEVTVRRNDQLELEDVEEFDKILLSPGPGIPEEAGLLKQIIEKYAATKSILGVCLGQQAIGEVFGGKLGNLESVYHGIANQIELSVTDEPLYKDLPKQMQVGRYHSWIVLKELPDCLEATSYDENGQIMSLRHREYDVRGVQFHPESVLTPEGKKMIQNWVKSPSPARREGNNKKL</sequence>
<evidence type="ECO:0000313" key="3">
    <source>
        <dbReference type="EMBL" id="SHG58472.1"/>
    </source>
</evidence>
<dbReference type="SUPFAM" id="SSF52317">
    <property type="entry name" value="Class I glutamine amidotransferase-like"/>
    <property type="match status" value="1"/>
</dbReference>